<reference evidence="3" key="1">
    <citation type="journal article" date="2021" name="Sci. Rep.">
        <title>Diploid genomic architecture of Nitzschia inconspicua, an elite biomass production diatom.</title>
        <authorList>
            <person name="Oliver A."/>
            <person name="Podell S."/>
            <person name="Pinowska A."/>
            <person name="Traller J.C."/>
            <person name="Smith S.R."/>
            <person name="McClure R."/>
            <person name="Beliaev A."/>
            <person name="Bohutskyi P."/>
            <person name="Hill E.A."/>
            <person name="Rabines A."/>
            <person name="Zheng H."/>
            <person name="Allen L.Z."/>
            <person name="Kuo A."/>
            <person name="Grigoriev I.V."/>
            <person name="Allen A.E."/>
            <person name="Hazlebeck D."/>
            <person name="Allen E.E."/>
        </authorList>
    </citation>
    <scope>NUCLEOTIDE SEQUENCE</scope>
    <source>
        <strain evidence="3">Hildebrandi</strain>
    </source>
</reference>
<proteinExistence type="predicted"/>
<keyword evidence="4" id="KW-1185">Reference proteome</keyword>
<organism evidence="3 4">
    <name type="scientific">Nitzschia inconspicua</name>
    <dbReference type="NCBI Taxonomy" id="303405"/>
    <lineage>
        <taxon>Eukaryota</taxon>
        <taxon>Sar</taxon>
        <taxon>Stramenopiles</taxon>
        <taxon>Ochrophyta</taxon>
        <taxon>Bacillariophyta</taxon>
        <taxon>Bacillariophyceae</taxon>
        <taxon>Bacillariophycidae</taxon>
        <taxon>Bacillariales</taxon>
        <taxon>Bacillariaceae</taxon>
        <taxon>Nitzschia</taxon>
    </lineage>
</organism>
<dbReference type="InterPro" id="IPR013126">
    <property type="entry name" value="Hsp_70_fam"/>
</dbReference>
<gene>
    <name evidence="3" type="ORF">IV203_027637</name>
</gene>
<dbReference type="GO" id="GO:0005524">
    <property type="term" value="F:ATP binding"/>
    <property type="evidence" value="ECO:0007669"/>
    <property type="project" value="UniProtKB-KW"/>
</dbReference>
<dbReference type="Pfam" id="PF00012">
    <property type="entry name" value="HSP70"/>
    <property type="match status" value="1"/>
</dbReference>
<protein>
    <submittedName>
        <fullName evidence="3">Hsp70 domain containing protein</fullName>
    </submittedName>
</protein>
<dbReference type="Proteomes" id="UP000693970">
    <property type="component" value="Unassembled WGS sequence"/>
</dbReference>
<dbReference type="AlphaFoldDB" id="A0A9K3LZ76"/>
<accession>A0A9K3LZ76</accession>
<keyword evidence="2" id="KW-0067">ATP-binding</keyword>
<dbReference type="GO" id="GO:0140662">
    <property type="term" value="F:ATP-dependent protein folding chaperone"/>
    <property type="evidence" value="ECO:0007669"/>
    <property type="project" value="InterPro"/>
</dbReference>
<keyword evidence="1" id="KW-0547">Nucleotide-binding</keyword>
<evidence type="ECO:0000313" key="3">
    <source>
        <dbReference type="EMBL" id="KAG7369891.1"/>
    </source>
</evidence>
<dbReference type="EMBL" id="JAGRRH010000005">
    <property type="protein sequence ID" value="KAG7369891.1"/>
    <property type="molecule type" value="Genomic_DNA"/>
</dbReference>
<comment type="caution">
    <text evidence="3">The sequence shown here is derived from an EMBL/GenBank/DDBJ whole genome shotgun (WGS) entry which is preliminary data.</text>
</comment>
<evidence type="ECO:0000256" key="2">
    <source>
        <dbReference type="ARBA" id="ARBA00022840"/>
    </source>
</evidence>
<sequence>MATTTTTAAVGMDIGSYNARVATFDESLGQAMCAHNSDGHRTTKVSTENDEEVAADTLMSFVQAKLVPLATDAAHTKDLHIVASVPNDNNNHNQEQWIGELLKCCQGGVISEAAAICLAYGLEESVQPNQCVLVIDGGFTAIKATKLRCLPGDLWTVETTQSLASVNGMSLVEPLAQSVAQQFETKHRFPRGEVWQSKKARAKLQKACESGLTTLQINNTLTIHVDGLYEGMDCQVTISKAKWDHLSSTLVKDTKEFLKKHFVVEANEESVIEKVLLSGNMHTWLKPIVTGIFADKVLSSDIDPSEAIALGCAKQARWSLENNTTQHQGSAALKQPCLTVPVSPITVAINRDTVVIEHGTPLPVMALYEPTNVMTLDIWQIHPSEKKLATLEDVSSEATIRLFLSKSGQLKVAVDGECFVI</sequence>
<dbReference type="PANTHER" id="PTHR19375">
    <property type="entry name" value="HEAT SHOCK PROTEIN 70KDA"/>
    <property type="match status" value="1"/>
</dbReference>
<evidence type="ECO:0000256" key="1">
    <source>
        <dbReference type="ARBA" id="ARBA00022741"/>
    </source>
</evidence>
<name>A0A9K3LZ76_9STRA</name>
<evidence type="ECO:0000313" key="4">
    <source>
        <dbReference type="Proteomes" id="UP000693970"/>
    </source>
</evidence>
<reference evidence="3" key="2">
    <citation type="submission" date="2021-04" db="EMBL/GenBank/DDBJ databases">
        <authorList>
            <person name="Podell S."/>
        </authorList>
    </citation>
    <scope>NUCLEOTIDE SEQUENCE</scope>
    <source>
        <strain evidence="3">Hildebrandi</strain>
    </source>
</reference>
<dbReference type="OrthoDB" id="190842at2759"/>